<dbReference type="EMBL" id="CAEY01000442">
    <property type="status" value="NOT_ANNOTATED_CDS"/>
    <property type="molecule type" value="Genomic_DNA"/>
</dbReference>
<reference evidence="1" key="2">
    <citation type="submission" date="2015-06" db="UniProtKB">
        <authorList>
            <consortium name="EnsemblMetazoa"/>
        </authorList>
    </citation>
    <scope>IDENTIFICATION</scope>
</reference>
<dbReference type="HOGENOM" id="CLU_3392769_0_0_1"/>
<protein>
    <submittedName>
        <fullName evidence="1">Uncharacterized protein</fullName>
    </submittedName>
</protein>
<dbReference type="AlphaFoldDB" id="T1JQZ3"/>
<accession>T1JQZ3</accession>
<dbReference type="Proteomes" id="UP000015104">
    <property type="component" value="Unassembled WGS sequence"/>
</dbReference>
<proteinExistence type="predicted"/>
<evidence type="ECO:0000313" key="1">
    <source>
        <dbReference type="EnsemblMetazoa" id="tetur01g05030.1"/>
    </source>
</evidence>
<name>T1JQZ3_TETUR</name>
<organism evidence="1 2">
    <name type="scientific">Tetranychus urticae</name>
    <name type="common">Two-spotted spider mite</name>
    <dbReference type="NCBI Taxonomy" id="32264"/>
    <lineage>
        <taxon>Eukaryota</taxon>
        <taxon>Metazoa</taxon>
        <taxon>Ecdysozoa</taxon>
        <taxon>Arthropoda</taxon>
        <taxon>Chelicerata</taxon>
        <taxon>Arachnida</taxon>
        <taxon>Acari</taxon>
        <taxon>Acariformes</taxon>
        <taxon>Trombidiformes</taxon>
        <taxon>Prostigmata</taxon>
        <taxon>Eleutherengona</taxon>
        <taxon>Raphignathae</taxon>
        <taxon>Tetranychoidea</taxon>
        <taxon>Tetranychidae</taxon>
        <taxon>Tetranychus</taxon>
    </lineage>
</organism>
<keyword evidence="2" id="KW-1185">Reference proteome</keyword>
<evidence type="ECO:0000313" key="2">
    <source>
        <dbReference type="Proteomes" id="UP000015104"/>
    </source>
</evidence>
<reference evidence="2" key="1">
    <citation type="submission" date="2011-08" db="EMBL/GenBank/DDBJ databases">
        <authorList>
            <person name="Rombauts S."/>
        </authorList>
    </citation>
    <scope>NUCLEOTIDE SEQUENCE</scope>
    <source>
        <strain evidence="2">London</strain>
    </source>
</reference>
<sequence>MLHEKGNLERCINTTHLHVDLLFGTVENSENI</sequence>
<dbReference type="EnsemblMetazoa" id="tetur01g05030.1">
    <property type="protein sequence ID" value="tetur01g05030.1"/>
    <property type="gene ID" value="tetur01g05030"/>
</dbReference>